<evidence type="ECO:0000313" key="3">
    <source>
        <dbReference type="Proteomes" id="UP000054248"/>
    </source>
</evidence>
<dbReference type="SMART" id="SM00220">
    <property type="entry name" value="S_TKc"/>
    <property type="match status" value="1"/>
</dbReference>
<dbReference type="EMBL" id="KN823032">
    <property type="protein sequence ID" value="KIO25944.1"/>
    <property type="molecule type" value="Genomic_DNA"/>
</dbReference>
<dbReference type="InterPro" id="IPR011009">
    <property type="entry name" value="Kinase-like_dom_sf"/>
</dbReference>
<reference evidence="2 3" key="1">
    <citation type="submission" date="2014-04" db="EMBL/GenBank/DDBJ databases">
        <authorList>
            <consortium name="DOE Joint Genome Institute"/>
            <person name="Kuo A."/>
            <person name="Girlanda M."/>
            <person name="Perotto S."/>
            <person name="Kohler A."/>
            <person name="Nagy L.G."/>
            <person name="Floudas D."/>
            <person name="Copeland A."/>
            <person name="Barry K.W."/>
            <person name="Cichocki N."/>
            <person name="Veneault-Fourrey C."/>
            <person name="LaButti K."/>
            <person name="Lindquist E.A."/>
            <person name="Lipzen A."/>
            <person name="Lundell T."/>
            <person name="Morin E."/>
            <person name="Murat C."/>
            <person name="Sun H."/>
            <person name="Tunlid A."/>
            <person name="Henrissat B."/>
            <person name="Grigoriev I.V."/>
            <person name="Hibbett D.S."/>
            <person name="Martin F."/>
            <person name="Nordberg H.P."/>
            <person name="Cantor M.N."/>
            <person name="Hua S.X."/>
        </authorList>
    </citation>
    <scope>NUCLEOTIDE SEQUENCE [LARGE SCALE GENOMIC DNA]</scope>
    <source>
        <strain evidence="2 3">MUT 4182</strain>
    </source>
</reference>
<dbReference type="Gene3D" id="1.10.510.10">
    <property type="entry name" value="Transferase(Phosphotransferase) domain 1"/>
    <property type="match status" value="1"/>
</dbReference>
<proteinExistence type="predicted"/>
<dbReference type="PANTHER" id="PTHR44329:SF214">
    <property type="entry name" value="PROTEIN KINASE DOMAIN-CONTAINING PROTEIN"/>
    <property type="match status" value="1"/>
</dbReference>
<dbReference type="GO" id="GO:0005524">
    <property type="term" value="F:ATP binding"/>
    <property type="evidence" value="ECO:0007669"/>
    <property type="project" value="InterPro"/>
</dbReference>
<sequence>RFEREAAAWRRLKHPHILDFLGTFEGDGHFYLVSPFIENGTLVEYLARNPDIDRVRLVSLSTVAFSCSRTLTSKLRLLWQTADAINYLHNKGVLRGDIKSFNILINREASALLCDFGLAGTTNSMTSSLMKGAGSARWMAPELYDNEPKSPETDIYAFGMTIAEVCTLTRTYSRGLRTGTCTFVPGS</sequence>
<dbReference type="GO" id="GO:0004674">
    <property type="term" value="F:protein serine/threonine kinase activity"/>
    <property type="evidence" value="ECO:0007669"/>
    <property type="project" value="TreeGrafter"/>
</dbReference>
<dbReference type="PANTHER" id="PTHR44329">
    <property type="entry name" value="SERINE/THREONINE-PROTEIN KINASE TNNI3K-RELATED"/>
    <property type="match status" value="1"/>
</dbReference>
<feature type="non-terminal residue" evidence="2">
    <location>
        <position position="1"/>
    </location>
</feature>
<dbReference type="InterPro" id="IPR000719">
    <property type="entry name" value="Prot_kinase_dom"/>
</dbReference>
<gene>
    <name evidence="2" type="ORF">M407DRAFT_75050</name>
</gene>
<feature type="domain" description="Protein kinase" evidence="1">
    <location>
        <begin position="1"/>
        <end position="187"/>
    </location>
</feature>
<dbReference type="Pfam" id="PF07714">
    <property type="entry name" value="PK_Tyr_Ser-Thr"/>
    <property type="match status" value="1"/>
</dbReference>
<name>A0A0C3QIT9_9AGAM</name>
<dbReference type="SUPFAM" id="SSF56112">
    <property type="entry name" value="Protein kinase-like (PK-like)"/>
    <property type="match status" value="1"/>
</dbReference>
<dbReference type="Proteomes" id="UP000054248">
    <property type="component" value="Unassembled WGS sequence"/>
</dbReference>
<dbReference type="PROSITE" id="PS50011">
    <property type="entry name" value="PROTEIN_KINASE_DOM"/>
    <property type="match status" value="1"/>
</dbReference>
<dbReference type="InterPro" id="IPR051681">
    <property type="entry name" value="Ser/Thr_Kinases-Pseudokinases"/>
</dbReference>
<dbReference type="STRING" id="1051891.A0A0C3QIT9"/>
<dbReference type="InterPro" id="IPR001245">
    <property type="entry name" value="Ser-Thr/Tyr_kinase_cat_dom"/>
</dbReference>
<evidence type="ECO:0000313" key="2">
    <source>
        <dbReference type="EMBL" id="KIO25944.1"/>
    </source>
</evidence>
<dbReference type="HOGENOM" id="CLU_000288_7_18_1"/>
<protein>
    <recommendedName>
        <fullName evidence="1">Protein kinase domain-containing protein</fullName>
    </recommendedName>
</protein>
<organism evidence="2 3">
    <name type="scientific">Tulasnella calospora MUT 4182</name>
    <dbReference type="NCBI Taxonomy" id="1051891"/>
    <lineage>
        <taxon>Eukaryota</taxon>
        <taxon>Fungi</taxon>
        <taxon>Dikarya</taxon>
        <taxon>Basidiomycota</taxon>
        <taxon>Agaricomycotina</taxon>
        <taxon>Agaricomycetes</taxon>
        <taxon>Cantharellales</taxon>
        <taxon>Tulasnellaceae</taxon>
        <taxon>Tulasnella</taxon>
    </lineage>
</organism>
<dbReference type="OrthoDB" id="4062651at2759"/>
<keyword evidence="3" id="KW-1185">Reference proteome</keyword>
<dbReference type="AlphaFoldDB" id="A0A0C3QIT9"/>
<evidence type="ECO:0000259" key="1">
    <source>
        <dbReference type="PROSITE" id="PS50011"/>
    </source>
</evidence>
<accession>A0A0C3QIT9</accession>
<reference evidence="3" key="2">
    <citation type="submission" date="2015-01" db="EMBL/GenBank/DDBJ databases">
        <title>Evolutionary Origins and Diversification of the Mycorrhizal Mutualists.</title>
        <authorList>
            <consortium name="DOE Joint Genome Institute"/>
            <consortium name="Mycorrhizal Genomics Consortium"/>
            <person name="Kohler A."/>
            <person name="Kuo A."/>
            <person name="Nagy L.G."/>
            <person name="Floudas D."/>
            <person name="Copeland A."/>
            <person name="Barry K.W."/>
            <person name="Cichocki N."/>
            <person name="Veneault-Fourrey C."/>
            <person name="LaButti K."/>
            <person name="Lindquist E.A."/>
            <person name="Lipzen A."/>
            <person name="Lundell T."/>
            <person name="Morin E."/>
            <person name="Murat C."/>
            <person name="Riley R."/>
            <person name="Ohm R."/>
            <person name="Sun H."/>
            <person name="Tunlid A."/>
            <person name="Henrissat B."/>
            <person name="Grigoriev I.V."/>
            <person name="Hibbett D.S."/>
            <person name="Martin F."/>
        </authorList>
    </citation>
    <scope>NUCLEOTIDE SEQUENCE [LARGE SCALE GENOMIC DNA]</scope>
    <source>
        <strain evidence="3">MUT 4182</strain>
    </source>
</reference>